<dbReference type="eggNOG" id="ENOG5033Z8M">
    <property type="taxonomic scope" value="Bacteria"/>
</dbReference>
<reference evidence="2 3" key="1">
    <citation type="journal article" date="2011" name="J. Bacteriol.">
        <title>Draft genome sequence of the anoxygenic filamentous phototrophic bacterium Oscillochloris trichoides subsp. DG-6.</title>
        <authorList>
            <person name="Kuznetsov B.B."/>
            <person name="Ivanovsky R.N."/>
            <person name="Keppen O.I."/>
            <person name="Sukhacheva M.V."/>
            <person name="Bumazhkin B.K."/>
            <person name="Patutina E.O."/>
            <person name="Beletsky A.V."/>
            <person name="Mardanov A.V."/>
            <person name="Baslerov R.V."/>
            <person name="Panteleeva A.N."/>
            <person name="Kolganova T.V."/>
            <person name="Ravin N.V."/>
            <person name="Skryabin K.G."/>
        </authorList>
    </citation>
    <scope>NUCLEOTIDE SEQUENCE [LARGE SCALE GENOMIC DNA]</scope>
    <source>
        <strain evidence="2 3">DG-6</strain>
    </source>
</reference>
<evidence type="ECO:0000259" key="1">
    <source>
        <dbReference type="Pfam" id="PF02036"/>
    </source>
</evidence>
<feature type="domain" description="SCP2" evidence="1">
    <location>
        <begin position="225"/>
        <end position="307"/>
    </location>
</feature>
<evidence type="ECO:0000313" key="2">
    <source>
        <dbReference type="EMBL" id="EFO80526.1"/>
    </source>
</evidence>
<evidence type="ECO:0000313" key="3">
    <source>
        <dbReference type="Proteomes" id="UP000054010"/>
    </source>
</evidence>
<protein>
    <recommendedName>
        <fullName evidence="1">SCP2 domain-containing protein</fullName>
    </recommendedName>
</protein>
<dbReference type="AlphaFoldDB" id="E1IE66"/>
<organism evidence="2 3">
    <name type="scientific">Oscillochloris trichoides DG-6</name>
    <dbReference type="NCBI Taxonomy" id="765420"/>
    <lineage>
        <taxon>Bacteria</taxon>
        <taxon>Bacillati</taxon>
        <taxon>Chloroflexota</taxon>
        <taxon>Chloroflexia</taxon>
        <taxon>Chloroflexales</taxon>
        <taxon>Chloroflexineae</taxon>
        <taxon>Oscillochloridaceae</taxon>
        <taxon>Oscillochloris</taxon>
    </lineage>
</organism>
<dbReference type="EMBL" id="ADVR01000051">
    <property type="protein sequence ID" value="EFO80526.1"/>
    <property type="molecule type" value="Genomic_DNA"/>
</dbReference>
<gene>
    <name evidence="2" type="ORF">OSCT_1617</name>
</gene>
<name>E1IE66_9CHLR</name>
<accession>E1IE66</accession>
<dbReference type="OrthoDB" id="162250at2"/>
<dbReference type="HOGENOM" id="CLU_896704_0_0_0"/>
<keyword evidence="3" id="KW-1185">Reference proteome</keyword>
<proteinExistence type="predicted"/>
<dbReference type="Gene3D" id="3.30.1050.10">
    <property type="entry name" value="SCP2 sterol-binding domain"/>
    <property type="match status" value="1"/>
</dbReference>
<dbReference type="Pfam" id="PF02036">
    <property type="entry name" value="SCP2"/>
    <property type="match status" value="1"/>
</dbReference>
<dbReference type="Proteomes" id="UP000054010">
    <property type="component" value="Unassembled WGS sequence"/>
</dbReference>
<comment type="caution">
    <text evidence="2">The sequence shown here is derived from an EMBL/GenBank/DDBJ whole genome shotgun (WGS) entry which is preliminary data.</text>
</comment>
<dbReference type="InterPro" id="IPR036527">
    <property type="entry name" value="SCP2_sterol-bd_dom_sf"/>
</dbReference>
<dbReference type="STRING" id="765420.OSCT_1617"/>
<dbReference type="InterPro" id="IPR003033">
    <property type="entry name" value="SCP2_sterol-bd_dom"/>
</dbReference>
<dbReference type="InterPro" id="IPR034660">
    <property type="entry name" value="DinB/YfiT-like"/>
</dbReference>
<dbReference type="SUPFAM" id="SSF55718">
    <property type="entry name" value="SCP-like"/>
    <property type="match status" value="1"/>
</dbReference>
<dbReference type="SUPFAM" id="SSF109854">
    <property type="entry name" value="DinB/YfiT-like putative metalloenzymes"/>
    <property type="match status" value="1"/>
</dbReference>
<dbReference type="Gene3D" id="1.20.120.450">
    <property type="entry name" value="dinb family like domain"/>
    <property type="match status" value="1"/>
</dbReference>
<sequence>MNPATNMETELESASEDLSPLPDDRIGAFSAYTLAADLLKLHEIFAGYIERIPTDAWIRRTERRTTGWTLLETLAHLDAIATIFNLSIEQALANQPIQIPGFTTRHDLRTLNRRAIDERMMLGHRALSESFLDSLRYTARLASPLSHSQLATTLEHPYFSAHPTIAELIGTSLVHAGMVHGSQLAVGARMQPIWNLYDPGMMRRQLTRAFHMVGLAYWPERGGDLHATLVFQIDGQGGGRWYIRIDPSGGEGRLGTVRTADVTLTFASADVLCRVVTLQSGIWPLLLMRKLHIRGNPIIAARMSRLFILT</sequence>